<name>A0A6M3JWI0_9ZZZZ</name>
<evidence type="ECO:0000313" key="1">
    <source>
        <dbReference type="EMBL" id="QJA73007.1"/>
    </source>
</evidence>
<dbReference type="EMBL" id="MT141995">
    <property type="protein sequence ID" value="QJA73007.1"/>
    <property type="molecule type" value="Genomic_DNA"/>
</dbReference>
<sequence>MANIAGKSGDVYIATLLLEDCEDAWESGANGTAALNTDRTYIAVGDGSSKCTIGAGISAGDVIMFETMAEAKDISTFSHILCWAYSVPTTLAADYRIGIGTTASGASPTTLVDLPALTANTLTYCHCTEVTGSEMADTSAGTIIGLESHANGANADVIYIDEVRAAKIIAGINAWSLDYTQDALETTDFQSAGIKSYIAGGSGWSGTFSGYKDGAPLSIGSLYGVEFAESSTATQMWLGEAIITGVHPSISYDGVVAYSYDFQGSGALRIASA</sequence>
<protein>
    <submittedName>
        <fullName evidence="1">Putative tail protein</fullName>
    </submittedName>
</protein>
<dbReference type="AlphaFoldDB" id="A0A6M3JWI0"/>
<gene>
    <name evidence="1" type="ORF">MM415A02528_0004</name>
</gene>
<organism evidence="1">
    <name type="scientific">viral metagenome</name>
    <dbReference type="NCBI Taxonomy" id="1070528"/>
    <lineage>
        <taxon>unclassified sequences</taxon>
        <taxon>metagenomes</taxon>
        <taxon>organismal metagenomes</taxon>
    </lineage>
</organism>
<accession>A0A6M3JWI0</accession>
<reference evidence="1" key="1">
    <citation type="submission" date="2020-03" db="EMBL/GenBank/DDBJ databases">
        <title>The deep terrestrial virosphere.</title>
        <authorList>
            <person name="Holmfeldt K."/>
            <person name="Nilsson E."/>
            <person name="Simone D."/>
            <person name="Lopez-Fernandez M."/>
            <person name="Wu X."/>
            <person name="de Brujin I."/>
            <person name="Lundin D."/>
            <person name="Andersson A."/>
            <person name="Bertilsson S."/>
            <person name="Dopson M."/>
        </authorList>
    </citation>
    <scope>NUCLEOTIDE SEQUENCE</scope>
    <source>
        <strain evidence="1">MM415A02528</strain>
    </source>
</reference>
<proteinExistence type="predicted"/>